<proteinExistence type="predicted"/>
<organism evidence="2 3">
    <name type="scientific">Hyphomicrobium album</name>
    <dbReference type="NCBI Taxonomy" id="2665159"/>
    <lineage>
        <taxon>Bacteria</taxon>
        <taxon>Pseudomonadati</taxon>
        <taxon>Pseudomonadota</taxon>
        <taxon>Alphaproteobacteria</taxon>
        <taxon>Hyphomicrobiales</taxon>
        <taxon>Hyphomicrobiaceae</taxon>
        <taxon>Hyphomicrobium</taxon>
    </lineage>
</organism>
<evidence type="ECO:0000313" key="2">
    <source>
        <dbReference type="EMBL" id="MTD94364.1"/>
    </source>
</evidence>
<comment type="caution">
    <text evidence="2">The sequence shown here is derived from an EMBL/GenBank/DDBJ whole genome shotgun (WGS) entry which is preliminary data.</text>
</comment>
<keyword evidence="1" id="KW-0812">Transmembrane</keyword>
<dbReference type="RefSeq" id="WP_154738797.1">
    <property type="nucleotide sequence ID" value="NZ_WMBQ01000001.1"/>
</dbReference>
<accession>A0A6I3KH92</accession>
<sequence>MFNPSDHRQKRQQVFMGSIEALANLLALLTTFMATPEVYARTVDWVVSFASARYGAGFEDMITLGWFAMTGLLIFFTARATLATAIVAAGLAAATRFV</sequence>
<evidence type="ECO:0000256" key="1">
    <source>
        <dbReference type="SAM" id="Phobius"/>
    </source>
</evidence>
<reference evidence="2 3" key="1">
    <citation type="submission" date="2019-11" db="EMBL/GenBank/DDBJ databases">
        <title>Identification of a novel strain.</title>
        <authorList>
            <person name="Xu Q."/>
            <person name="Wang G."/>
        </authorList>
    </citation>
    <scope>NUCLEOTIDE SEQUENCE [LARGE SCALE GENOMIC DNA]</scope>
    <source>
        <strain evidence="3">xq</strain>
    </source>
</reference>
<evidence type="ECO:0000313" key="3">
    <source>
        <dbReference type="Proteomes" id="UP000440694"/>
    </source>
</evidence>
<keyword evidence="3" id="KW-1185">Reference proteome</keyword>
<dbReference type="AlphaFoldDB" id="A0A6I3KH92"/>
<protein>
    <submittedName>
        <fullName evidence="2">Uncharacterized protein</fullName>
    </submittedName>
</protein>
<gene>
    <name evidence="2" type="ORF">GIW81_08455</name>
</gene>
<feature type="transmembrane region" description="Helical" evidence="1">
    <location>
        <begin position="64"/>
        <end position="94"/>
    </location>
</feature>
<keyword evidence="1" id="KW-0472">Membrane</keyword>
<name>A0A6I3KH92_9HYPH</name>
<dbReference type="Proteomes" id="UP000440694">
    <property type="component" value="Unassembled WGS sequence"/>
</dbReference>
<dbReference type="EMBL" id="WMBQ01000001">
    <property type="protein sequence ID" value="MTD94364.1"/>
    <property type="molecule type" value="Genomic_DNA"/>
</dbReference>
<keyword evidence="1" id="KW-1133">Transmembrane helix</keyword>